<dbReference type="Proteomes" id="UP000322391">
    <property type="component" value="Segment"/>
</dbReference>
<evidence type="ECO:0000256" key="1">
    <source>
        <dbReference type="SAM" id="MobiDB-lite"/>
    </source>
</evidence>
<accession>A0A5B9N6D5</accession>
<organism evidence="2 3">
    <name type="scientific">Salmonella phage SE5</name>
    <dbReference type="NCBI Taxonomy" id="2575329"/>
    <lineage>
        <taxon>Viruses</taxon>
        <taxon>Duplodnaviria</taxon>
        <taxon>Heunggongvirae</taxon>
        <taxon>Uroviricota</taxon>
        <taxon>Caudoviricetes</taxon>
        <taxon>Andersonviridae</taxon>
        <taxon>Ounavirinae</taxon>
        <taxon>Kolesnikvirus</taxon>
        <taxon>Kolesnikvirus SE5</taxon>
    </lineage>
</organism>
<dbReference type="EMBL" id="MK770412">
    <property type="protein sequence ID" value="QEG07620.1"/>
    <property type="molecule type" value="Genomic_DNA"/>
</dbReference>
<evidence type="ECO:0000313" key="3">
    <source>
        <dbReference type="Proteomes" id="UP000322391"/>
    </source>
</evidence>
<evidence type="ECO:0000313" key="2">
    <source>
        <dbReference type="EMBL" id="QEG07620.1"/>
    </source>
</evidence>
<name>A0A5B9N6D5_9CAUD</name>
<protein>
    <submittedName>
        <fullName evidence="2">Uncharacterized protein</fullName>
    </submittedName>
</protein>
<proteinExistence type="predicted"/>
<keyword evidence="3" id="KW-1185">Reference proteome</keyword>
<feature type="compositionally biased region" description="Basic residues" evidence="1">
    <location>
        <begin position="1"/>
        <end position="11"/>
    </location>
</feature>
<feature type="compositionally biased region" description="Polar residues" evidence="1">
    <location>
        <begin position="13"/>
        <end position="23"/>
    </location>
</feature>
<feature type="region of interest" description="Disordered" evidence="1">
    <location>
        <begin position="1"/>
        <end position="27"/>
    </location>
</feature>
<reference evidence="2 3" key="1">
    <citation type="submission" date="2019-04" db="EMBL/GenBank/DDBJ databases">
        <title>Salmonella bacteriophage diversity and host specificity revealed by physiological characterization and whole genome sequencing.</title>
        <authorList>
            <person name="Fong K."/>
            <person name="Wang S."/>
            <person name="Delaquis P."/>
            <person name="Tremblay D."/>
            <person name="Moineau S."/>
            <person name="Levesque R."/>
            <person name="Goodridge L."/>
        </authorList>
    </citation>
    <scope>NUCLEOTIDE SEQUENCE [LARGE SCALE GENOMIC DNA]</scope>
</reference>
<sequence length="87" mass="10103">MEKVMTHRGRNHAATQRNASESTIKNRRKKLYARLNSLIDNATLPASEKVFLKGTIKGVIHELIDIEYYKNESRNERKSVDIPDQQH</sequence>